<accession>A0A5B7IVJ3</accession>
<gene>
    <name evidence="1" type="ORF">E2C01_081166</name>
</gene>
<reference evidence="1 2" key="1">
    <citation type="submission" date="2019-05" db="EMBL/GenBank/DDBJ databases">
        <title>Another draft genome of Portunus trituberculatus and its Hox gene families provides insights of decapod evolution.</title>
        <authorList>
            <person name="Jeong J.-H."/>
            <person name="Song I."/>
            <person name="Kim S."/>
            <person name="Choi T."/>
            <person name="Kim D."/>
            <person name="Ryu S."/>
            <person name="Kim W."/>
        </authorList>
    </citation>
    <scope>NUCLEOTIDE SEQUENCE [LARGE SCALE GENOMIC DNA]</scope>
    <source>
        <tissue evidence="1">Muscle</tissue>
    </source>
</reference>
<sequence>MSYFLIGSGKQVRQVLRWRGEAGKVRGRGSGFWGGEGRVKTLN</sequence>
<protein>
    <submittedName>
        <fullName evidence="1">Uncharacterized protein</fullName>
    </submittedName>
</protein>
<evidence type="ECO:0000313" key="1">
    <source>
        <dbReference type="EMBL" id="MPC86343.1"/>
    </source>
</evidence>
<keyword evidence="2" id="KW-1185">Reference proteome</keyword>
<dbReference type="AlphaFoldDB" id="A0A5B7IVJ3"/>
<name>A0A5B7IVJ3_PORTR</name>
<dbReference type="EMBL" id="VSRR010071162">
    <property type="protein sequence ID" value="MPC86343.1"/>
    <property type="molecule type" value="Genomic_DNA"/>
</dbReference>
<organism evidence="1 2">
    <name type="scientific">Portunus trituberculatus</name>
    <name type="common">Swimming crab</name>
    <name type="synonym">Neptunus trituberculatus</name>
    <dbReference type="NCBI Taxonomy" id="210409"/>
    <lineage>
        <taxon>Eukaryota</taxon>
        <taxon>Metazoa</taxon>
        <taxon>Ecdysozoa</taxon>
        <taxon>Arthropoda</taxon>
        <taxon>Crustacea</taxon>
        <taxon>Multicrustacea</taxon>
        <taxon>Malacostraca</taxon>
        <taxon>Eumalacostraca</taxon>
        <taxon>Eucarida</taxon>
        <taxon>Decapoda</taxon>
        <taxon>Pleocyemata</taxon>
        <taxon>Brachyura</taxon>
        <taxon>Eubrachyura</taxon>
        <taxon>Portunoidea</taxon>
        <taxon>Portunidae</taxon>
        <taxon>Portuninae</taxon>
        <taxon>Portunus</taxon>
    </lineage>
</organism>
<comment type="caution">
    <text evidence="1">The sequence shown here is derived from an EMBL/GenBank/DDBJ whole genome shotgun (WGS) entry which is preliminary data.</text>
</comment>
<evidence type="ECO:0000313" key="2">
    <source>
        <dbReference type="Proteomes" id="UP000324222"/>
    </source>
</evidence>
<proteinExistence type="predicted"/>
<dbReference type="Proteomes" id="UP000324222">
    <property type="component" value="Unassembled WGS sequence"/>
</dbReference>